<dbReference type="GO" id="GO:0006397">
    <property type="term" value="P:mRNA processing"/>
    <property type="evidence" value="ECO:0007669"/>
    <property type="project" value="UniProtKB-KW"/>
</dbReference>
<name>A0A1L7SPX8_FUSMA</name>
<reference evidence="12" key="1">
    <citation type="journal article" date="2016" name="Genome Biol. Evol.">
        <title>Comparative 'omics' of the Fusarium fujikuroi species complex highlights differences in genetic potential and metabolite synthesis.</title>
        <authorList>
            <person name="Niehaus E.-M."/>
            <person name="Muensterkoetter M."/>
            <person name="Proctor R.H."/>
            <person name="Brown D.W."/>
            <person name="Sharon A."/>
            <person name="Idan Y."/>
            <person name="Oren-Young L."/>
            <person name="Sieber C.M."/>
            <person name="Novak O."/>
            <person name="Pencik A."/>
            <person name="Tarkowska D."/>
            <person name="Hromadova K."/>
            <person name="Freeman S."/>
            <person name="Maymon M."/>
            <person name="Elazar M."/>
            <person name="Youssef S.A."/>
            <person name="El-Shabrawy E.S.M."/>
            <person name="Shalaby A.B.A."/>
            <person name="Houterman P."/>
            <person name="Brock N.L."/>
            <person name="Burkhardt I."/>
            <person name="Tsavkelova E.A."/>
            <person name="Dickschat J.S."/>
            <person name="Galuszka P."/>
            <person name="Gueldener U."/>
            <person name="Tudzynski B."/>
        </authorList>
    </citation>
    <scope>NUCLEOTIDE SEQUENCE [LARGE SCALE GENOMIC DNA]</scope>
    <source>
        <strain evidence="12">MRC7560</strain>
    </source>
</reference>
<dbReference type="GeneID" id="65081162"/>
<dbReference type="InterPro" id="IPR004871">
    <property type="entry name" value="RSE1/DDB1/CPSF1_C"/>
</dbReference>
<dbReference type="VEuPathDB" id="FungiDB:FMAN_01890"/>
<dbReference type="InterPro" id="IPR058543">
    <property type="entry name" value="Beta-prop_RSE1/DDB1/CPSF1_2nd"/>
</dbReference>
<evidence type="ECO:0000256" key="6">
    <source>
        <dbReference type="ARBA" id="ARBA00038266"/>
    </source>
</evidence>
<organism evidence="11 12">
    <name type="scientific">Fusarium mangiferae</name>
    <name type="common">Mango malformation disease fungus</name>
    <dbReference type="NCBI Taxonomy" id="192010"/>
    <lineage>
        <taxon>Eukaryota</taxon>
        <taxon>Fungi</taxon>
        <taxon>Dikarya</taxon>
        <taxon>Ascomycota</taxon>
        <taxon>Pezizomycotina</taxon>
        <taxon>Sordariomycetes</taxon>
        <taxon>Hypocreomycetidae</taxon>
        <taxon>Hypocreales</taxon>
        <taxon>Nectriaceae</taxon>
        <taxon>Fusarium</taxon>
        <taxon>Fusarium fujikuroi species complex</taxon>
    </lineage>
</organism>
<evidence type="ECO:0000256" key="5">
    <source>
        <dbReference type="ARBA" id="ARBA00023242"/>
    </source>
</evidence>
<evidence type="ECO:0000256" key="3">
    <source>
        <dbReference type="ARBA" id="ARBA00022728"/>
    </source>
</evidence>
<proteinExistence type="inferred from homology"/>
<gene>
    <name evidence="11" type="ORF">FMAN_01890</name>
</gene>
<dbReference type="Pfam" id="PF03178">
    <property type="entry name" value="CPSF_A"/>
    <property type="match status" value="1"/>
</dbReference>
<dbReference type="Pfam" id="PF23726">
    <property type="entry name" value="Beta-prop_RSE1_2nd"/>
    <property type="match status" value="1"/>
</dbReference>
<dbReference type="RefSeq" id="XP_041677239.1">
    <property type="nucleotide sequence ID" value="XM_041824089.1"/>
</dbReference>
<dbReference type="InterPro" id="IPR015943">
    <property type="entry name" value="WD40/YVTN_repeat-like_dom_sf"/>
</dbReference>
<keyword evidence="5" id="KW-0539">Nucleus</keyword>
<evidence type="ECO:0000313" key="12">
    <source>
        <dbReference type="Proteomes" id="UP000184255"/>
    </source>
</evidence>
<dbReference type="Pfam" id="PF10433">
    <property type="entry name" value="Beta-prop_RSE1_1st"/>
    <property type="match status" value="1"/>
</dbReference>
<keyword evidence="3" id="KW-0747">Spliceosome</keyword>
<dbReference type="InterPro" id="IPR018846">
    <property type="entry name" value="Beta-prop_RSE1/DDB1/CPSF1_1st"/>
</dbReference>
<dbReference type="GO" id="GO:0008380">
    <property type="term" value="P:RNA splicing"/>
    <property type="evidence" value="ECO:0007669"/>
    <property type="project" value="UniProtKB-KW"/>
</dbReference>
<feature type="domain" description="RSE1/DDB1/CPSF1 first beta-propeller" evidence="9">
    <location>
        <begin position="19"/>
        <end position="383"/>
    </location>
</feature>
<keyword evidence="2" id="KW-0507">mRNA processing</keyword>
<feature type="domain" description="RSE1/DDB1/CPSF1 second beta-propeller" evidence="10">
    <location>
        <begin position="461"/>
        <end position="775"/>
    </location>
</feature>
<evidence type="ECO:0000313" key="11">
    <source>
        <dbReference type="EMBL" id="CVK84968.1"/>
    </source>
</evidence>
<evidence type="ECO:0000259" key="8">
    <source>
        <dbReference type="Pfam" id="PF03178"/>
    </source>
</evidence>
<dbReference type="InterPro" id="IPR050358">
    <property type="entry name" value="RSE1/DDB1/CFT1"/>
</dbReference>
<feature type="region of interest" description="Disordered" evidence="7">
    <location>
        <begin position="266"/>
        <end position="285"/>
    </location>
</feature>
<dbReference type="Proteomes" id="UP000184255">
    <property type="component" value="Unassembled WGS sequence"/>
</dbReference>
<accession>A0A1L7SPX8</accession>
<dbReference type="InterPro" id="IPR036322">
    <property type="entry name" value="WD40_repeat_dom_sf"/>
</dbReference>
<comment type="similarity">
    <text evidence="6">Belongs to the RSE1 family.</text>
</comment>
<evidence type="ECO:0000256" key="4">
    <source>
        <dbReference type="ARBA" id="ARBA00023187"/>
    </source>
</evidence>
<evidence type="ECO:0000256" key="7">
    <source>
        <dbReference type="SAM" id="MobiDB-lite"/>
    </source>
</evidence>
<sequence>MATTSNMFLYSLSLQPPTAISQAIVGHFSSMKEQQILTVSGSILTLYYPNLTHGRVQPLLSHDLFSIIRSIVSFRLAGSSKDYIIVSSDSGRIAILEYLPAEDRFSRIALETFGKSGVRRTVPGEYLAVDPKGRACMIASIEKNKLVYVLNRNAQAALIISSPLEAHQHGVLVLSLVALDVGYSNTIFAALEMDYSGSDQDPSGQEKPNVELVYYELDLGLNHVVRKWSETVDSTASLLFQVPGGNDGPSGVLVCGEESVTYRHSNQDPLRVPIPRRRGPTEDPQRKRTIICGVMHKIRNTPEGFFFLLQTEDGDTFKLTFDLHEDEGALTGQVRRIKIKYFDTLPVASNLCILKSGFLFVATESGDHHFYQFEKLGNDDSDPPFTSDDFPPDLRSGYQPVYFYPRPLENIAWVESLDSLSPLMDCKVADLTGDGAPQIYSVSGNGARSHFRILKHGLEINEVAKSELPGKVSGVWTTRLKRHDKYDAYIILTSSDNTLVMSVGDEAEQVNDSGFLTSVTTLAIQQIADDGLVQIHSRGIRHLRGGEISEWSAPQHRSIVAVATNEQQVAVALGSGEIVYFEVDSDGSLNEYDEKKEISSTVMCLSLGPVPEGRVRSPLLAVGCEDCTVRILSLDPDSTLESKSIQALTAAPSALSIMAMEDPSSSSSGLYLHIGLSSGVYLQTRLDEITGELSDTQTRFLGLRFIKLFQITVNGKPCVLALGSKPWLAYTDPKRGFMMTPLDCDELEWGCNFSSEQCEEGIIAVRTNFLHIFSIHNISDNTVRKSISLTYTPRHFVKHPNEPYFYTIEADNNTLSPELRTQLLGATENRTQEDTRFPPPEDFGYPRGYGRWASCISVVDPIGEQVLQTIELEGNEAAMSLAVVSFTGQDGESFLIIGTGKDMILNPRQFSEGYIHVYRFQQNGKELEFIHKTRVEEPPMAFVAFQGRLAAGIGKALQIYDLGLKQLLRKVHVEVAPQLIVSLNTQGNRIVVGDLQQGVTMVTFDHRHQKLIPFVNDTVARWTTCTAMIDYETVIGGDKFGNLWIVRCPEKASQGADESGNRFANAQDHLHGAPTRFDSVAHFFTQDIPTSVTKTNLVVGGQDLIVWSGLQGTIGVLIPFVTREDADFFHKLEVQMRAEDPSLVSRDHLMYRSYYVPTKGVIDGDLCERFRLLSMEKKERIAGDLHRTVTEIERKISEARTRSAF</sequence>
<protein>
    <submittedName>
        <fullName evidence="11">Related to splicing factor 3B subunit 3 (Spliceosomal protein sap130)</fullName>
    </submittedName>
</protein>
<dbReference type="SUPFAM" id="SSF50978">
    <property type="entry name" value="WD40 repeat-like"/>
    <property type="match status" value="1"/>
</dbReference>
<dbReference type="Gene3D" id="2.130.10.10">
    <property type="entry name" value="YVTN repeat-like/Quinoprotein amine dehydrogenase"/>
    <property type="match status" value="3"/>
</dbReference>
<evidence type="ECO:0000259" key="10">
    <source>
        <dbReference type="Pfam" id="PF23726"/>
    </source>
</evidence>
<evidence type="ECO:0000256" key="1">
    <source>
        <dbReference type="ARBA" id="ARBA00004123"/>
    </source>
</evidence>
<comment type="subcellular location">
    <subcellularLocation>
        <location evidence="1">Nucleus</location>
    </subcellularLocation>
</comment>
<keyword evidence="4" id="KW-0508">mRNA splicing</keyword>
<dbReference type="EMBL" id="FCQH01000001">
    <property type="protein sequence ID" value="CVK84968.1"/>
    <property type="molecule type" value="Genomic_DNA"/>
</dbReference>
<comment type="caution">
    <text evidence="11">The sequence shown here is derived from an EMBL/GenBank/DDBJ whole genome shotgun (WGS) entry which is preliminary data.</text>
</comment>
<dbReference type="FunFam" id="2.130.10.10:FF:001143">
    <property type="entry name" value="Pre-mRNA-splicing factor rse-1, putative"/>
    <property type="match status" value="1"/>
</dbReference>
<dbReference type="PANTHER" id="PTHR10644">
    <property type="entry name" value="DNA REPAIR/RNA PROCESSING CPSF FAMILY"/>
    <property type="match status" value="1"/>
</dbReference>
<evidence type="ECO:0000256" key="2">
    <source>
        <dbReference type="ARBA" id="ARBA00022664"/>
    </source>
</evidence>
<dbReference type="FunFam" id="2.130.10.10:FF:000031">
    <property type="entry name" value="Splicing factor 3b subunit 3"/>
    <property type="match status" value="1"/>
</dbReference>
<dbReference type="GO" id="GO:0003676">
    <property type="term" value="F:nucleic acid binding"/>
    <property type="evidence" value="ECO:0007669"/>
    <property type="project" value="InterPro"/>
</dbReference>
<evidence type="ECO:0000259" key="9">
    <source>
        <dbReference type="Pfam" id="PF10433"/>
    </source>
</evidence>
<keyword evidence="12" id="KW-1185">Reference proteome</keyword>
<feature type="domain" description="RSE1/DDB1/CPSF1 C-terminal" evidence="8">
    <location>
        <begin position="853"/>
        <end position="1170"/>
    </location>
</feature>
<dbReference type="AlphaFoldDB" id="A0A1L7SPX8"/>
<dbReference type="GO" id="GO:0005681">
    <property type="term" value="C:spliceosomal complex"/>
    <property type="evidence" value="ECO:0007669"/>
    <property type="project" value="UniProtKB-KW"/>
</dbReference>